<proteinExistence type="predicted"/>
<dbReference type="EMBL" id="MT840191">
    <property type="protein sequence ID" value="QNL31755.1"/>
    <property type="molecule type" value="Genomic_DNA"/>
</dbReference>
<reference evidence="2" key="1">
    <citation type="submission" date="2020-07" db="EMBL/GenBank/DDBJ databases">
        <title>Dissolved microcystin release linked to lysis of a Microcystis spp. bloom in Lake Erie (USA) attributed to a novel cyanophage.</title>
        <authorList>
            <person name="McKindles K.M."/>
            <person name="Manes M.A."/>
            <person name="DeMarco J.R."/>
            <person name="McClure A."/>
            <person name="McKay R.M."/>
            <person name="Davis T.W."/>
            <person name="Bullerjahn G.S."/>
        </authorList>
    </citation>
    <scope>NUCLEOTIDE SEQUENCE</scope>
</reference>
<sequence>MTNLKAYVVSDSNDNIRVANMTELEVIEALKDEVSKLKAQIGELNKAETEA</sequence>
<feature type="coiled-coil region" evidence="1">
    <location>
        <begin position="20"/>
        <end position="50"/>
    </location>
</feature>
<evidence type="ECO:0000313" key="2">
    <source>
        <dbReference type="EMBL" id="QNL31755.1"/>
    </source>
</evidence>
<name>A0A7G9A4T2_9VIRU</name>
<keyword evidence="1" id="KW-0175">Coiled coil</keyword>
<accession>A0A7G9A4T2</accession>
<evidence type="ECO:0000256" key="1">
    <source>
        <dbReference type="SAM" id="Coils"/>
    </source>
</evidence>
<protein>
    <submittedName>
        <fullName evidence="2">Uncharacterized protein</fullName>
    </submittedName>
</protein>
<organism evidence="2">
    <name type="scientific">Bacteriophage sp</name>
    <dbReference type="NCBI Taxonomy" id="38018"/>
    <lineage>
        <taxon>Viruses</taxon>
    </lineage>
</organism>